<feature type="transmembrane region" description="Helical" evidence="7">
    <location>
        <begin position="21"/>
        <end position="50"/>
    </location>
</feature>
<feature type="transmembrane region" description="Helical" evidence="7">
    <location>
        <begin position="219"/>
        <end position="239"/>
    </location>
</feature>
<dbReference type="Gene3D" id="1.10.3720.10">
    <property type="entry name" value="MetI-like"/>
    <property type="match status" value="1"/>
</dbReference>
<dbReference type="InterPro" id="IPR051393">
    <property type="entry name" value="ABC_transporter_permease"/>
</dbReference>
<protein>
    <submittedName>
        <fullName evidence="9">ABC-type sugar transport system permease subunit</fullName>
    </submittedName>
    <submittedName>
        <fullName evidence="10">Sugar ABC transporter permease</fullName>
    </submittedName>
</protein>
<keyword evidence="12" id="KW-1185">Reference proteome</keyword>
<organism evidence="10 11">
    <name type="scientific">Deinococcus metallilatus</name>
    <dbReference type="NCBI Taxonomy" id="1211322"/>
    <lineage>
        <taxon>Bacteria</taxon>
        <taxon>Thermotogati</taxon>
        <taxon>Deinococcota</taxon>
        <taxon>Deinococci</taxon>
        <taxon>Deinococcales</taxon>
        <taxon>Deinococcaceae</taxon>
        <taxon>Deinococcus</taxon>
    </lineage>
</organism>
<evidence type="ECO:0000313" key="11">
    <source>
        <dbReference type="Proteomes" id="UP000308000"/>
    </source>
</evidence>
<keyword evidence="9" id="KW-0762">Sugar transport</keyword>
<keyword evidence="4 7" id="KW-0812">Transmembrane</keyword>
<dbReference type="EMBL" id="JACHFV010000001">
    <property type="protein sequence ID" value="MBB5293458.1"/>
    <property type="molecule type" value="Genomic_DNA"/>
</dbReference>
<dbReference type="EMBL" id="VBRC01000001">
    <property type="protein sequence ID" value="TLK32159.1"/>
    <property type="molecule type" value="Genomic_DNA"/>
</dbReference>
<dbReference type="Proteomes" id="UP000536909">
    <property type="component" value="Unassembled WGS sequence"/>
</dbReference>
<gene>
    <name evidence="10" type="ORF">FCS05_01500</name>
    <name evidence="9" type="ORF">HNQ10_000271</name>
</gene>
<sequence>MTTLWTRRRGGLRRRDGRAALLFAAPAYLLFLAFVLIPALVTFGLSFTYYDRLASGPQWVGLENYSYMFSDPRVWQIFGNTLVFTVVATSLNVGLGMLLALLLDRRMPRPLLYLLRLAYFLPVLTATAFVVPIWQFLYSTDLGVINYFLRAAGLEGVGWLTSERLALLSVIIMDVWKNVGFFMVILLAALQGIPRDVLEAATLDGAGPATVFWRIKLPMLSPVLFFCVTFASIGALQVFDSTRLLTGGGPGDATRSVAMYMYEAAFGQQDIGSGAAVALVLLLLVAGVTAFQFYAARRWVQS</sequence>
<comment type="subcellular location">
    <subcellularLocation>
        <location evidence="1 7">Cell membrane</location>
        <topology evidence="1 7">Multi-pass membrane protein</topology>
    </subcellularLocation>
</comment>
<dbReference type="Pfam" id="PF00528">
    <property type="entry name" value="BPD_transp_1"/>
    <property type="match status" value="1"/>
</dbReference>
<evidence type="ECO:0000313" key="9">
    <source>
        <dbReference type="EMBL" id="MBB5293458.1"/>
    </source>
</evidence>
<evidence type="ECO:0000256" key="3">
    <source>
        <dbReference type="ARBA" id="ARBA00022475"/>
    </source>
</evidence>
<evidence type="ECO:0000256" key="7">
    <source>
        <dbReference type="RuleBase" id="RU363032"/>
    </source>
</evidence>
<evidence type="ECO:0000256" key="1">
    <source>
        <dbReference type="ARBA" id="ARBA00004651"/>
    </source>
</evidence>
<dbReference type="InterPro" id="IPR035906">
    <property type="entry name" value="MetI-like_sf"/>
</dbReference>
<accession>A0AAJ5F5V5</accession>
<feature type="transmembrane region" description="Helical" evidence="7">
    <location>
        <begin position="271"/>
        <end position="296"/>
    </location>
</feature>
<feature type="transmembrane region" description="Helical" evidence="7">
    <location>
        <begin position="77"/>
        <end position="102"/>
    </location>
</feature>
<feature type="domain" description="ABC transmembrane type-1" evidence="8">
    <location>
        <begin position="78"/>
        <end position="292"/>
    </location>
</feature>
<keyword evidence="3" id="KW-1003">Cell membrane</keyword>
<dbReference type="AlphaFoldDB" id="A0AAJ5F5V5"/>
<name>A0AAJ5F5V5_9DEIO</name>
<dbReference type="InterPro" id="IPR000515">
    <property type="entry name" value="MetI-like"/>
</dbReference>
<proteinExistence type="inferred from homology"/>
<dbReference type="Proteomes" id="UP000308000">
    <property type="component" value="Unassembled WGS sequence"/>
</dbReference>
<reference evidence="9 12" key="2">
    <citation type="submission" date="2020-08" db="EMBL/GenBank/DDBJ databases">
        <title>Genomic Encyclopedia of Type Strains, Phase IV (KMG-IV): sequencing the most valuable type-strain genomes for metagenomic binning, comparative biology and taxonomic classification.</title>
        <authorList>
            <person name="Goeker M."/>
        </authorList>
    </citation>
    <scope>NUCLEOTIDE SEQUENCE [LARGE SCALE GENOMIC DNA]</scope>
    <source>
        <strain evidence="9 12">DSM 105434</strain>
    </source>
</reference>
<dbReference type="GO" id="GO:0055085">
    <property type="term" value="P:transmembrane transport"/>
    <property type="evidence" value="ECO:0007669"/>
    <property type="project" value="InterPro"/>
</dbReference>
<reference evidence="10 11" key="1">
    <citation type="submission" date="2019-04" db="EMBL/GenBank/DDBJ databases">
        <title>Deinococcus metalilatus MA1002 mutant No.5.</title>
        <authorList>
            <person name="Park W."/>
            <person name="Park C."/>
        </authorList>
    </citation>
    <scope>NUCLEOTIDE SEQUENCE [LARGE SCALE GENOMIC DNA]</scope>
    <source>
        <strain evidence="10 11">MA1002-m5</strain>
    </source>
</reference>
<feature type="transmembrane region" description="Helical" evidence="7">
    <location>
        <begin position="114"/>
        <end position="137"/>
    </location>
</feature>
<dbReference type="PANTHER" id="PTHR30193:SF37">
    <property type="entry name" value="INNER MEMBRANE ABC TRANSPORTER PERMEASE PROTEIN YCJO"/>
    <property type="match status" value="1"/>
</dbReference>
<dbReference type="CDD" id="cd06261">
    <property type="entry name" value="TM_PBP2"/>
    <property type="match status" value="1"/>
</dbReference>
<evidence type="ECO:0000256" key="6">
    <source>
        <dbReference type="ARBA" id="ARBA00023136"/>
    </source>
</evidence>
<comment type="similarity">
    <text evidence="7">Belongs to the binding-protein-dependent transport system permease family.</text>
</comment>
<dbReference type="SUPFAM" id="SSF161098">
    <property type="entry name" value="MetI-like"/>
    <property type="match status" value="1"/>
</dbReference>
<comment type="caution">
    <text evidence="10">The sequence shown here is derived from an EMBL/GenBank/DDBJ whole genome shotgun (WGS) entry which is preliminary data.</text>
</comment>
<dbReference type="GO" id="GO:0005886">
    <property type="term" value="C:plasma membrane"/>
    <property type="evidence" value="ECO:0007669"/>
    <property type="project" value="UniProtKB-SubCell"/>
</dbReference>
<evidence type="ECO:0000256" key="4">
    <source>
        <dbReference type="ARBA" id="ARBA00022692"/>
    </source>
</evidence>
<dbReference type="PANTHER" id="PTHR30193">
    <property type="entry name" value="ABC TRANSPORTER PERMEASE PROTEIN"/>
    <property type="match status" value="1"/>
</dbReference>
<feature type="transmembrane region" description="Helical" evidence="7">
    <location>
        <begin position="165"/>
        <end position="190"/>
    </location>
</feature>
<evidence type="ECO:0000313" key="12">
    <source>
        <dbReference type="Proteomes" id="UP000536909"/>
    </source>
</evidence>
<keyword evidence="6 7" id="KW-0472">Membrane</keyword>
<dbReference type="RefSeq" id="WP_129117157.1">
    <property type="nucleotide sequence ID" value="NZ_BSUI01000012.1"/>
</dbReference>
<dbReference type="PROSITE" id="PS50928">
    <property type="entry name" value="ABC_TM1"/>
    <property type="match status" value="1"/>
</dbReference>
<evidence type="ECO:0000256" key="5">
    <source>
        <dbReference type="ARBA" id="ARBA00022989"/>
    </source>
</evidence>
<evidence type="ECO:0000256" key="2">
    <source>
        <dbReference type="ARBA" id="ARBA00022448"/>
    </source>
</evidence>
<evidence type="ECO:0000313" key="10">
    <source>
        <dbReference type="EMBL" id="TLK32159.1"/>
    </source>
</evidence>
<keyword evidence="2 7" id="KW-0813">Transport</keyword>
<keyword evidence="5 7" id="KW-1133">Transmembrane helix</keyword>
<evidence type="ECO:0000259" key="8">
    <source>
        <dbReference type="PROSITE" id="PS50928"/>
    </source>
</evidence>